<name>A0A6L9Y6C1_9BURK</name>
<gene>
    <name evidence="1" type="ORF">F9B74_06535</name>
</gene>
<evidence type="ECO:0000313" key="2">
    <source>
        <dbReference type="Proteomes" id="UP000477651"/>
    </source>
</evidence>
<comment type="caution">
    <text evidence="1">The sequence shown here is derived from an EMBL/GenBank/DDBJ whole genome shotgun (WGS) entry which is preliminary data.</text>
</comment>
<dbReference type="InterPro" id="IPR011044">
    <property type="entry name" value="Quino_amine_DH_bsu"/>
</dbReference>
<accession>A0A6L9Y6C1</accession>
<dbReference type="AlphaFoldDB" id="A0A6L9Y6C1"/>
<protein>
    <submittedName>
        <fullName evidence="1">Uncharacterized protein</fullName>
    </submittedName>
</protein>
<evidence type="ECO:0000313" key="1">
    <source>
        <dbReference type="EMBL" id="NEN75979.1"/>
    </source>
</evidence>
<organism evidence="1 2">
    <name type="scientific">Pelistega ratti</name>
    <dbReference type="NCBI Taxonomy" id="2652177"/>
    <lineage>
        <taxon>Bacteria</taxon>
        <taxon>Pseudomonadati</taxon>
        <taxon>Pseudomonadota</taxon>
        <taxon>Betaproteobacteria</taxon>
        <taxon>Burkholderiales</taxon>
        <taxon>Alcaligenaceae</taxon>
        <taxon>Pelistega</taxon>
    </lineage>
</organism>
<dbReference type="EMBL" id="JAAGYR010000011">
    <property type="protein sequence ID" value="NEN75979.1"/>
    <property type="molecule type" value="Genomic_DNA"/>
</dbReference>
<reference evidence="1 2" key="1">
    <citation type="submission" date="2020-02" db="EMBL/GenBank/DDBJ databases">
        <title>Pelistega sp. NLN82 were isolated from wild rodents of the Hainan Island.</title>
        <authorList>
            <person name="Niu N."/>
            <person name="Zhou J."/>
        </authorList>
    </citation>
    <scope>NUCLEOTIDE SEQUENCE [LARGE SCALE GENOMIC DNA]</scope>
    <source>
        <strain evidence="1 2">NLN82</strain>
    </source>
</reference>
<dbReference type="SUPFAM" id="SSF50969">
    <property type="entry name" value="YVTN repeat-like/Quinoprotein amine dehydrogenase"/>
    <property type="match status" value="1"/>
</dbReference>
<sequence length="406" mass="46424">MKRRDFLSLATATGISSSLPFLSAKATNNNAPLNGETPQSLYAPTRYLFIADISTYYISVYDTVTMEQVAHLNFNIKPKVMEIARDDSMLAFGNPEVSSLYLYNLISREIKVIDMPSPVYQIFFVPQSKLLAVGLRDQVGMVNYDTGEVTIFPEKFDSPQRETVLYAYYTLLFSSFSQSFWVLDKTKPVIYRKHGYDPIKKPWEVLDFTKRIRPTVGFDKGVASPEDYMVAFNTLDGSEGLLYFPETDKLLSTGPMYTAGTTYRPMVSPYIDAYSQRVLFSDVSGHLAYFNLEQGDEKPIRYEVDFSPRIIRSGWLESTWVIGGDKGLMFQSFDNPDDHKIYRFPYEVVDMWVTGDSKTLYMTLDEGPPQIFRYDIRTREMLDPIRIKGVVMGGLLRMGSNNSICY</sequence>
<dbReference type="Proteomes" id="UP000477651">
    <property type="component" value="Unassembled WGS sequence"/>
</dbReference>
<proteinExistence type="predicted"/>
<keyword evidence="2" id="KW-1185">Reference proteome</keyword>
<dbReference type="RefSeq" id="WP_163764518.1">
    <property type="nucleotide sequence ID" value="NZ_JAAGYR010000011.1"/>
</dbReference>